<dbReference type="PROSITE" id="PS51449">
    <property type="entry name" value="MTTASE_N"/>
    <property type="match status" value="1"/>
</dbReference>
<dbReference type="Gene3D" id="3.40.50.12160">
    <property type="entry name" value="Methylthiotransferase, N-terminal domain"/>
    <property type="match status" value="1"/>
</dbReference>
<accession>A0ABT9XJK5</accession>
<dbReference type="PANTHER" id="PTHR11918">
    <property type="entry name" value="RADICAL SAM PROTEINS"/>
    <property type="match status" value="1"/>
</dbReference>
<dbReference type="RefSeq" id="WP_274455447.1">
    <property type="nucleotide sequence ID" value="NZ_CP067097.1"/>
</dbReference>
<organism evidence="11 12">
    <name type="scientific">Alicyclobacillus cycloheptanicus</name>
    <dbReference type="NCBI Taxonomy" id="1457"/>
    <lineage>
        <taxon>Bacteria</taxon>
        <taxon>Bacillati</taxon>
        <taxon>Bacillota</taxon>
        <taxon>Bacilli</taxon>
        <taxon>Bacillales</taxon>
        <taxon>Alicyclobacillaceae</taxon>
        <taxon>Alicyclobacillus</taxon>
    </lineage>
</organism>
<evidence type="ECO:0000256" key="6">
    <source>
        <dbReference type="ARBA" id="ARBA00023004"/>
    </source>
</evidence>
<dbReference type="Pfam" id="PF00919">
    <property type="entry name" value="UPF0004"/>
    <property type="match status" value="1"/>
</dbReference>
<keyword evidence="4" id="KW-0949">S-adenosyl-L-methionine</keyword>
<comment type="caution">
    <text evidence="11">The sequence shown here is derived from an EMBL/GenBank/DDBJ whole genome shotgun (WGS) entry which is preliminary data.</text>
</comment>
<evidence type="ECO:0000259" key="10">
    <source>
        <dbReference type="PROSITE" id="PS51918"/>
    </source>
</evidence>
<dbReference type="PROSITE" id="PS01278">
    <property type="entry name" value="MTTASE_RADICAL"/>
    <property type="match status" value="1"/>
</dbReference>
<feature type="domain" description="Radical SAM core" evidence="10">
    <location>
        <begin position="143"/>
        <end position="372"/>
    </location>
</feature>
<dbReference type="InterPro" id="IPR034557">
    <property type="entry name" value="ThrcA_tRNA_MEthiotransferase"/>
</dbReference>
<keyword evidence="7" id="KW-0411">Iron-sulfur</keyword>
<protein>
    <submittedName>
        <fullName evidence="11">Threonylcarbamoyladenosine tRNA methylthiotransferase MtaB</fullName>
        <ecNumber evidence="11">2.8.4.5</ecNumber>
    </submittedName>
</protein>
<keyword evidence="3 11" id="KW-0808">Transferase</keyword>
<dbReference type="EMBL" id="JAUSTP010000019">
    <property type="protein sequence ID" value="MDQ0190482.1"/>
    <property type="molecule type" value="Genomic_DNA"/>
</dbReference>
<dbReference type="InterPro" id="IPR020612">
    <property type="entry name" value="Methylthiotransferase_CS"/>
</dbReference>
<dbReference type="InterPro" id="IPR007197">
    <property type="entry name" value="rSAM"/>
</dbReference>
<dbReference type="InterPro" id="IPR023404">
    <property type="entry name" value="rSAM_horseshoe"/>
</dbReference>
<sequence>MPTVAFHTLGCKVNFYDTEAIWQMFKAAGYTQIPFEERADVYVVNTCTVTNTGDRKSRQMIRRAVRTNPAATVVVTGCYAQVAPKEVAAIAGVDLVVGNDRKSQIVRLVEEIQAEQHPYLHPREQVGNILKTREFEEMDVPWFEERTRANLKIQDGCNNFCTFCIIPFARGLIRSRKPENILLQARKLAAAGYREIVLTGIHTGGYGADLDGYRLAHLLRDLETVPDLYRVRISSIEASEIDDELIEVLGRSSKVCKHLHIPLQAGDNQVLKRMNRHYTVEEYADKLVRLRAALPELAITSDVIVGFPGESDDAFDRTEAFIRAQRFSQLHVFPYSARKGTAAARYTDVVDEEVKAARVERLIALSAELTEAYARGFSGRTLEVIPEEPLQPQGSDLRPGSGPNGEDGFWLVGHADNYLKVTFPVPAGMPAEDLVGQVCEVELTRPGAQLQHGTFVRQITSDDTLPDDDEPAMEMSV</sequence>
<evidence type="ECO:0000256" key="8">
    <source>
        <dbReference type="SAM" id="MobiDB-lite"/>
    </source>
</evidence>
<dbReference type="SFLD" id="SFLDF00295">
    <property type="entry name" value="threonylcarbamoyladenosine_tRN"/>
    <property type="match status" value="1"/>
</dbReference>
<comment type="cofactor">
    <cofactor evidence="1">
        <name>[4Fe-4S] cluster</name>
        <dbReference type="ChEBI" id="CHEBI:49883"/>
    </cofactor>
</comment>
<keyword evidence="2" id="KW-0004">4Fe-4S</keyword>
<dbReference type="CDD" id="cd01335">
    <property type="entry name" value="Radical_SAM"/>
    <property type="match status" value="1"/>
</dbReference>
<dbReference type="EC" id="2.8.4.5" evidence="11"/>
<dbReference type="InterPro" id="IPR058240">
    <property type="entry name" value="rSAM_sf"/>
</dbReference>
<dbReference type="Gene3D" id="3.80.30.20">
    <property type="entry name" value="tm_1862 like domain"/>
    <property type="match status" value="1"/>
</dbReference>
<feature type="region of interest" description="Disordered" evidence="8">
    <location>
        <begin position="386"/>
        <end position="405"/>
    </location>
</feature>
<name>A0ABT9XJK5_9BACL</name>
<dbReference type="SMART" id="SM00729">
    <property type="entry name" value="Elp3"/>
    <property type="match status" value="1"/>
</dbReference>
<evidence type="ECO:0000256" key="4">
    <source>
        <dbReference type="ARBA" id="ARBA00022691"/>
    </source>
</evidence>
<evidence type="ECO:0000313" key="11">
    <source>
        <dbReference type="EMBL" id="MDQ0190482.1"/>
    </source>
</evidence>
<evidence type="ECO:0000259" key="9">
    <source>
        <dbReference type="PROSITE" id="PS51449"/>
    </source>
</evidence>
<keyword evidence="5" id="KW-0479">Metal-binding</keyword>
<dbReference type="InterPro" id="IPR005839">
    <property type="entry name" value="Methylthiotransferase"/>
</dbReference>
<dbReference type="PROSITE" id="PS51918">
    <property type="entry name" value="RADICAL_SAM"/>
    <property type="match status" value="1"/>
</dbReference>
<evidence type="ECO:0000256" key="3">
    <source>
        <dbReference type="ARBA" id="ARBA00022679"/>
    </source>
</evidence>
<dbReference type="NCBIfam" id="TIGR00089">
    <property type="entry name" value="MiaB/RimO family radical SAM methylthiotransferase"/>
    <property type="match status" value="1"/>
</dbReference>
<evidence type="ECO:0000256" key="2">
    <source>
        <dbReference type="ARBA" id="ARBA00022485"/>
    </source>
</evidence>
<keyword evidence="6" id="KW-0408">Iron</keyword>
<dbReference type="InterPro" id="IPR006638">
    <property type="entry name" value="Elp3/MiaA/NifB-like_rSAM"/>
</dbReference>
<dbReference type="SFLD" id="SFLDS00029">
    <property type="entry name" value="Radical_SAM"/>
    <property type="match status" value="1"/>
</dbReference>
<evidence type="ECO:0000313" key="12">
    <source>
        <dbReference type="Proteomes" id="UP001232973"/>
    </source>
</evidence>
<dbReference type="NCBIfam" id="TIGR01579">
    <property type="entry name" value="MiaB-like-C"/>
    <property type="match status" value="1"/>
</dbReference>
<dbReference type="GO" id="GO:0035598">
    <property type="term" value="F:tRNA (N(6)-L-threonylcarbamoyladenosine(37)-C(2))-methylthiotransferase activity"/>
    <property type="evidence" value="ECO:0007669"/>
    <property type="project" value="UniProtKB-EC"/>
</dbReference>
<dbReference type="Proteomes" id="UP001232973">
    <property type="component" value="Unassembled WGS sequence"/>
</dbReference>
<dbReference type="SUPFAM" id="SSF102114">
    <property type="entry name" value="Radical SAM enzymes"/>
    <property type="match status" value="1"/>
</dbReference>
<dbReference type="InterPro" id="IPR006467">
    <property type="entry name" value="MiaB-like_bact"/>
</dbReference>
<feature type="domain" description="MTTase N-terminal" evidence="9">
    <location>
        <begin position="2"/>
        <end position="114"/>
    </location>
</feature>
<evidence type="ECO:0000256" key="7">
    <source>
        <dbReference type="ARBA" id="ARBA00023014"/>
    </source>
</evidence>
<reference evidence="11 12" key="1">
    <citation type="submission" date="2023-07" db="EMBL/GenBank/DDBJ databases">
        <title>Genomic Encyclopedia of Type Strains, Phase IV (KMG-IV): sequencing the most valuable type-strain genomes for metagenomic binning, comparative biology and taxonomic classification.</title>
        <authorList>
            <person name="Goeker M."/>
        </authorList>
    </citation>
    <scope>NUCLEOTIDE SEQUENCE [LARGE SCALE GENOMIC DNA]</scope>
    <source>
        <strain evidence="11 12">DSM 4006</strain>
    </source>
</reference>
<evidence type="ECO:0000256" key="5">
    <source>
        <dbReference type="ARBA" id="ARBA00022723"/>
    </source>
</evidence>
<proteinExistence type="predicted"/>
<dbReference type="InterPro" id="IPR038135">
    <property type="entry name" value="Methylthiotransferase_N_sf"/>
</dbReference>
<dbReference type="InterPro" id="IPR013848">
    <property type="entry name" value="Methylthiotransferase_N"/>
</dbReference>
<dbReference type="SFLD" id="SFLDG01082">
    <property type="entry name" value="B12-binding_domain_containing"/>
    <property type="match status" value="1"/>
</dbReference>
<keyword evidence="12" id="KW-1185">Reference proteome</keyword>
<gene>
    <name evidence="11" type="ORF">J2S03_002347</name>
</gene>
<dbReference type="Pfam" id="PF04055">
    <property type="entry name" value="Radical_SAM"/>
    <property type="match status" value="1"/>
</dbReference>
<dbReference type="PANTHER" id="PTHR11918:SF45">
    <property type="entry name" value="THREONYLCARBAMOYLADENOSINE TRNA METHYLTHIOTRANSFERASE"/>
    <property type="match status" value="1"/>
</dbReference>
<dbReference type="SFLD" id="SFLDG01061">
    <property type="entry name" value="methylthiotransferase"/>
    <property type="match status" value="1"/>
</dbReference>
<evidence type="ECO:0000256" key="1">
    <source>
        <dbReference type="ARBA" id="ARBA00001966"/>
    </source>
</evidence>